<reference evidence="2 3" key="1">
    <citation type="journal article" date="2010" name="Cell">
        <title>The genome of Naegleria gruberi illuminates early eukaryotic versatility.</title>
        <authorList>
            <person name="Fritz-Laylin L.K."/>
            <person name="Prochnik S.E."/>
            <person name="Ginger M.L."/>
            <person name="Dacks J.B."/>
            <person name="Carpenter M.L."/>
            <person name="Field M.C."/>
            <person name="Kuo A."/>
            <person name="Paredez A."/>
            <person name="Chapman J."/>
            <person name="Pham J."/>
            <person name="Shu S."/>
            <person name="Neupane R."/>
            <person name="Cipriano M."/>
            <person name="Mancuso J."/>
            <person name="Tu H."/>
            <person name="Salamov A."/>
            <person name="Lindquist E."/>
            <person name="Shapiro H."/>
            <person name="Lucas S."/>
            <person name="Grigoriev I.V."/>
            <person name="Cande W.Z."/>
            <person name="Fulton C."/>
            <person name="Rokhsar D.S."/>
            <person name="Dawson S.C."/>
        </authorList>
    </citation>
    <scope>NUCLEOTIDE SEQUENCE [LARGE SCALE GENOMIC DNA]</scope>
    <source>
        <strain evidence="2 3">NEG-M</strain>
    </source>
</reference>
<keyword evidence="3" id="KW-1185">Reference proteome</keyword>
<dbReference type="AlphaFoldDB" id="D2V1D8"/>
<dbReference type="VEuPathDB" id="AmoebaDB:NAEGRDRAFT_62544"/>
<dbReference type="GeneID" id="8855251"/>
<dbReference type="Proteomes" id="UP000006671">
    <property type="component" value="Unassembled WGS sequence"/>
</dbReference>
<name>D2V1D8_NAEGR</name>
<organism evidence="3">
    <name type="scientific">Naegleria gruberi</name>
    <name type="common">Amoeba</name>
    <dbReference type="NCBI Taxonomy" id="5762"/>
    <lineage>
        <taxon>Eukaryota</taxon>
        <taxon>Discoba</taxon>
        <taxon>Heterolobosea</taxon>
        <taxon>Tetramitia</taxon>
        <taxon>Eutetramitia</taxon>
        <taxon>Vahlkampfiidae</taxon>
        <taxon>Naegleria</taxon>
    </lineage>
</organism>
<feature type="region of interest" description="Disordered" evidence="1">
    <location>
        <begin position="22"/>
        <end position="67"/>
    </location>
</feature>
<protein>
    <submittedName>
        <fullName evidence="2">Uncharacterized protein</fullName>
    </submittedName>
</protein>
<dbReference type="InParanoid" id="D2V1D8"/>
<dbReference type="RefSeq" id="XP_002681890.1">
    <property type="nucleotide sequence ID" value="XM_002681844.1"/>
</dbReference>
<dbReference type="KEGG" id="ngr:NAEGRDRAFT_62544"/>
<evidence type="ECO:0000256" key="1">
    <source>
        <dbReference type="SAM" id="MobiDB-lite"/>
    </source>
</evidence>
<evidence type="ECO:0000313" key="2">
    <source>
        <dbReference type="EMBL" id="EFC49146.1"/>
    </source>
</evidence>
<gene>
    <name evidence="2" type="ORF">NAEGRDRAFT_62544</name>
</gene>
<sequence>METQIVTMEEGTYDDILECSIFSDNTPTSSKEITSSLERKSKRKGRKQSTSTKRKSAEIEEGKSKKRKSNEEEECDFILEKGVFTFEPSFPEWNQVPKPVLDTYKVVWEMFATCARCTIHEQLEMKNTSRVHHMVIGNCLPTVFYLVLKESKGKFYQWYQNVMQHGIKVKQDCIQFRFKDCLPPLDNFDDWADFKLNITNDTFKYGKKEMVHHLKIKYISLTCNVSSFQVYTSFKFEKEIILQ</sequence>
<feature type="compositionally biased region" description="Polar residues" evidence="1">
    <location>
        <begin position="22"/>
        <end position="36"/>
    </location>
</feature>
<evidence type="ECO:0000313" key="3">
    <source>
        <dbReference type="Proteomes" id="UP000006671"/>
    </source>
</evidence>
<dbReference type="EMBL" id="GG738848">
    <property type="protein sequence ID" value="EFC49146.1"/>
    <property type="molecule type" value="Genomic_DNA"/>
</dbReference>
<accession>D2V1D8</accession>
<proteinExistence type="predicted"/>